<feature type="region of interest" description="Disordered" evidence="4">
    <location>
        <begin position="229"/>
        <end position="248"/>
    </location>
</feature>
<feature type="repeat" description="ANK" evidence="3">
    <location>
        <begin position="538"/>
        <end position="570"/>
    </location>
</feature>
<feature type="repeat" description="ANK" evidence="3">
    <location>
        <begin position="394"/>
        <end position="426"/>
    </location>
</feature>
<dbReference type="AlphaFoldDB" id="A0A3D8SC85"/>
<keyword evidence="6" id="KW-1185">Reference proteome</keyword>
<comment type="caution">
    <text evidence="5">The sequence shown here is derived from an EMBL/GenBank/DDBJ whole genome shotgun (WGS) entry which is preliminary data.</text>
</comment>
<dbReference type="InterPro" id="IPR036770">
    <property type="entry name" value="Ankyrin_rpt-contain_sf"/>
</dbReference>
<dbReference type="InterPro" id="IPR002110">
    <property type="entry name" value="Ankyrin_rpt"/>
</dbReference>
<dbReference type="Pfam" id="PF12796">
    <property type="entry name" value="Ank_2"/>
    <property type="match status" value="3"/>
</dbReference>
<dbReference type="PANTHER" id="PTHR24198:SF165">
    <property type="entry name" value="ANKYRIN REPEAT-CONTAINING PROTEIN-RELATED"/>
    <property type="match status" value="1"/>
</dbReference>
<keyword evidence="2 3" id="KW-0040">ANK repeat</keyword>
<name>A0A3D8SC85_9EURO</name>
<evidence type="ECO:0000256" key="1">
    <source>
        <dbReference type="ARBA" id="ARBA00022737"/>
    </source>
</evidence>
<accession>A0A3D8SC85</accession>
<dbReference type="PRINTS" id="PR01415">
    <property type="entry name" value="ANKYRIN"/>
</dbReference>
<evidence type="ECO:0000313" key="5">
    <source>
        <dbReference type="EMBL" id="RDW83959.1"/>
    </source>
</evidence>
<dbReference type="SMART" id="SM00248">
    <property type="entry name" value="ANK"/>
    <property type="match status" value="7"/>
</dbReference>
<dbReference type="PROSITE" id="PS50088">
    <property type="entry name" value="ANK_REPEAT"/>
    <property type="match status" value="5"/>
</dbReference>
<dbReference type="STRING" id="1810919.A0A3D8SC85"/>
<sequence>MDPLSAVGLISGSFPVGHVISETLAGLASLREKYQHADLTIEALEKELGTIKAAITHLEVWTRARLRESPAEYRSTLEVALDGCRTVMEALSDEVLVLTQSASPNEAGVGFRTRIRVLWREDVMRGHQERLRSQLIALQLLVRACQCQYSAEQVELLRKAESRHIIRKVADDAATLRSSTRCAGSRADTASRLSQHESTAGDTVFEFDRTLAATLLYQRVPQLLYSKPETRSATSNGNHSRMTDEGYGRAGLTDGSIHTWRRQHDRDINTSIDLTSAEGAGNHLIVKIAQTSSWTDMEKLIERGCDLEAKHLPTRRTALHVAAHCGNEAVVEILIRKNPRLDAVDKSGSTALHLAASRGHCRVLESLILSELIDIEARDSRGRTALLVNARADTQMTALPIAAKQGDDAIVKLLVNADADLEAKDGTLMTVLHYASEKDHKDTTYMCCRCWWTFNNRVASKKKSLESMRRRCRMTAMHWAAYNGHTEVMEILSSRKSSLTALNFVKRTALHLAAMNAQFAVVELLLRKQVPVETKCQSGLTALHYACLANSIEISRLLLMSGADVEAQMDDGMQRRPVHIATNQNSIGLLNLLCDKRATIEEFSRLQSSWSCML</sequence>
<feature type="compositionally biased region" description="Polar residues" evidence="4">
    <location>
        <begin position="231"/>
        <end position="240"/>
    </location>
</feature>
<feature type="repeat" description="ANK" evidence="3">
    <location>
        <begin position="314"/>
        <end position="346"/>
    </location>
</feature>
<dbReference type="PROSITE" id="PS50297">
    <property type="entry name" value="ANK_REP_REGION"/>
    <property type="match status" value="4"/>
</dbReference>
<dbReference type="GeneID" id="38114655"/>
<dbReference type="Proteomes" id="UP000256690">
    <property type="component" value="Unassembled WGS sequence"/>
</dbReference>
<proteinExistence type="predicted"/>
<dbReference type="OrthoDB" id="194358at2759"/>
<dbReference type="SUPFAM" id="SSF48403">
    <property type="entry name" value="Ankyrin repeat"/>
    <property type="match status" value="1"/>
</dbReference>
<dbReference type="RefSeq" id="XP_026605297.1">
    <property type="nucleotide sequence ID" value="XM_026746301.1"/>
</dbReference>
<feature type="repeat" description="ANK" evidence="3">
    <location>
        <begin position="347"/>
        <end position="380"/>
    </location>
</feature>
<evidence type="ECO:0000256" key="4">
    <source>
        <dbReference type="SAM" id="MobiDB-lite"/>
    </source>
</evidence>
<organism evidence="5 6">
    <name type="scientific">Aspergillus mulundensis</name>
    <dbReference type="NCBI Taxonomy" id="1810919"/>
    <lineage>
        <taxon>Eukaryota</taxon>
        <taxon>Fungi</taxon>
        <taxon>Dikarya</taxon>
        <taxon>Ascomycota</taxon>
        <taxon>Pezizomycotina</taxon>
        <taxon>Eurotiomycetes</taxon>
        <taxon>Eurotiomycetidae</taxon>
        <taxon>Eurotiales</taxon>
        <taxon>Aspergillaceae</taxon>
        <taxon>Aspergillus</taxon>
        <taxon>Aspergillus subgen. Nidulantes</taxon>
    </lineage>
</organism>
<dbReference type="EMBL" id="PVWQ01000004">
    <property type="protein sequence ID" value="RDW83959.1"/>
    <property type="molecule type" value="Genomic_DNA"/>
</dbReference>
<gene>
    <name evidence="5" type="ORF">DSM5745_04285</name>
</gene>
<protein>
    <submittedName>
        <fullName evidence="5">Uncharacterized protein</fullName>
    </submittedName>
</protein>
<dbReference type="Gene3D" id="1.25.40.20">
    <property type="entry name" value="Ankyrin repeat-containing domain"/>
    <property type="match status" value="3"/>
</dbReference>
<evidence type="ECO:0000313" key="6">
    <source>
        <dbReference type="Proteomes" id="UP000256690"/>
    </source>
</evidence>
<evidence type="ECO:0000256" key="3">
    <source>
        <dbReference type="PROSITE-ProRule" id="PRU00023"/>
    </source>
</evidence>
<feature type="repeat" description="ANK" evidence="3">
    <location>
        <begin position="505"/>
        <end position="537"/>
    </location>
</feature>
<dbReference type="PANTHER" id="PTHR24198">
    <property type="entry name" value="ANKYRIN REPEAT AND PROTEIN KINASE DOMAIN-CONTAINING PROTEIN"/>
    <property type="match status" value="1"/>
</dbReference>
<evidence type="ECO:0000256" key="2">
    <source>
        <dbReference type="ARBA" id="ARBA00023043"/>
    </source>
</evidence>
<keyword evidence="1" id="KW-0677">Repeat</keyword>
<dbReference type="Pfam" id="PF00023">
    <property type="entry name" value="Ank"/>
    <property type="match status" value="1"/>
</dbReference>
<reference evidence="5 6" key="1">
    <citation type="journal article" date="2018" name="IMA Fungus">
        <title>IMA Genome-F 9: Draft genome sequence of Annulohypoxylon stygium, Aspergillus mulundensis, Berkeleyomyces basicola (syn. Thielaviopsis basicola), Ceratocystis smalleyi, two Cercospora beticola strains, Coleophoma cylindrospora, Fusarium fracticaudum, Phialophora cf. hyalina, and Morchella septimelata.</title>
        <authorList>
            <person name="Wingfield B.D."/>
            <person name="Bills G.F."/>
            <person name="Dong Y."/>
            <person name="Huang W."/>
            <person name="Nel W.J."/>
            <person name="Swalarsk-Parry B.S."/>
            <person name="Vaghefi N."/>
            <person name="Wilken P.M."/>
            <person name="An Z."/>
            <person name="de Beer Z.W."/>
            <person name="De Vos L."/>
            <person name="Chen L."/>
            <person name="Duong T.A."/>
            <person name="Gao Y."/>
            <person name="Hammerbacher A."/>
            <person name="Kikkert J.R."/>
            <person name="Li Y."/>
            <person name="Li H."/>
            <person name="Li K."/>
            <person name="Li Q."/>
            <person name="Liu X."/>
            <person name="Ma X."/>
            <person name="Naidoo K."/>
            <person name="Pethybridge S.J."/>
            <person name="Sun J."/>
            <person name="Steenkamp E.T."/>
            <person name="van der Nest M.A."/>
            <person name="van Wyk S."/>
            <person name="Wingfield M.J."/>
            <person name="Xiong C."/>
            <person name="Yue Q."/>
            <person name="Zhang X."/>
        </authorList>
    </citation>
    <scope>NUCLEOTIDE SEQUENCE [LARGE SCALE GENOMIC DNA]</scope>
    <source>
        <strain evidence="5 6">DSM 5745</strain>
    </source>
</reference>